<comment type="caution">
    <text evidence="2">The sequence shown here is derived from an EMBL/GenBank/DDBJ whole genome shotgun (WGS) entry which is preliminary data.</text>
</comment>
<keyword evidence="1" id="KW-0472">Membrane</keyword>
<sequence length="130" mass="14840">MMRMSGMRTGFMIGSIIGMFAGMFISSKSGHKMREEFERTYEDTKKNIKNFAEQTSDNATETWDNIQERMYSTVNNTIEDASQAVRDMEIGEIQSKPQTSHKFQTKSDKAKTDALVQAFLASDGFKQKKK</sequence>
<dbReference type="RefSeq" id="WP_069642003.1">
    <property type="nucleotide sequence ID" value="NZ_MIJE01000001.1"/>
</dbReference>
<keyword evidence="1" id="KW-1133">Transmembrane helix</keyword>
<evidence type="ECO:0008006" key="4">
    <source>
        <dbReference type="Google" id="ProtNLM"/>
    </source>
</evidence>
<name>A0A1E5G5P7_9FIRM</name>
<evidence type="ECO:0000313" key="2">
    <source>
        <dbReference type="EMBL" id="OEF98511.1"/>
    </source>
</evidence>
<feature type="transmembrane region" description="Helical" evidence="1">
    <location>
        <begin position="6"/>
        <end position="25"/>
    </location>
</feature>
<dbReference type="Pfam" id="PF12732">
    <property type="entry name" value="YtxH"/>
    <property type="match status" value="1"/>
</dbReference>
<dbReference type="InterPro" id="IPR024623">
    <property type="entry name" value="YtxH"/>
</dbReference>
<evidence type="ECO:0000313" key="3">
    <source>
        <dbReference type="Proteomes" id="UP000094296"/>
    </source>
</evidence>
<protein>
    <recommendedName>
        <fullName evidence="4">Gas vesicle protein</fullName>
    </recommendedName>
</protein>
<keyword evidence="1" id="KW-0812">Transmembrane</keyword>
<dbReference type="AlphaFoldDB" id="A0A1E5G5P7"/>
<keyword evidence="3" id="KW-1185">Reference proteome</keyword>
<accession>A0A1E5G5P7</accession>
<proteinExistence type="predicted"/>
<organism evidence="2 3">
    <name type="scientific">Desulfuribacillus alkaliarsenatis</name>
    <dbReference type="NCBI Taxonomy" id="766136"/>
    <lineage>
        <taxon>Bacteria</taxon>
        <taxon>Bacillati</taxon>
        <taxon>Bacillota</taxon>
        <taxon>Desulfuribacillia</taxon>
        <taxon>Desulfuribacillales</taxon>
        <taxon>Desulfuribacillaceae</taxon>
        <taxon>Desulfuribacillus</taxon>
    </lineage>
</organism>
<reference evidence="2 3" key="1">
    <citation type="submission" date="2016-09" db="EMBL/GenBank/DDBJ databases">
        <title>Draft genome sequence for the type strain of Desulfuribacillus alkaliarsenatis AHT28, an obligately anaerobic, sulfidogenic bacterium isolated from Russian soda lake sediments.</title>
        <authorList>
            <person name="Abin C.A."/>
            <person name="Hollibaugh J.T."/>
        </authorList>
    </citation>
    <scope>NUCLEOTIDE SEQUENCE [LARGE SCALE GENOMIC DNA]</scope>
    <source>
        <strain evidence="2 3">AHT28</strain>
    </source>
</reference>
<gene>
    <name evidence="2" type="ORF">BHF68_02280</name>
</gene>
<evidence type="ECO:0000256" key="1">
    <source>
        <dbReference type="SAM" id="Phobius"/>
    </source>
</evidence>
<dbReference type="EMBL" id="MIJE01000001">
    <property type="protein sequence ID" value="OEF98511.1"/>
    <property type="molecule type" value="Genomic_DNA"/>
</dbReference>
<dbReference type="Proteomes" id="UP000094296">
    <property type="component" value="Unassembled WGS sequence"/>
</dbReference>